<dbReference type="SUPFAM" id="SSF48452">
    <property type="entry name" value="TPR-like"/>
    <property type="match status" value="1"/>
</dbReference>
<proteinExistence type="predicted"/>
<dbReference type="Proteomes" id="UP001408594">
    <property type="component" value="Unassembled WGS sequence"/>
</dbReference>
<evidence type="ECO:0000313" key="4">
    <source>
        <dbReference type="Proteomes" id="UP001408594"/>
    </source>
</evidence>
<evidence type="ECO:0000256" key="1">
    <source>
        <dbReference type="SAM" id="Coils"/>
    </source>
</evidence>
<protein>
    <recommendedName>
        <fullName evidence="5">Tetratricopeptide repeat protein</fullName>
    </recommendedName>
</protein>
<keyword evidence="1" id="KW-0175">Coiled coil</keyword>
<evidence type="ECO:0008006" key="5">
    <source>
        <dbReference type="Google" id="ProtNLM"/>
    </source>
</evidence>
<comment type="caution">
    <text evidence="3">The sequence shown here is derived from an EMBL/GenBank/DDBJ whole genome shotgun (WGS) entry which is preliminary data.</text>
</comment>
<keyword evidence="4" id="KW-1185">Reference proteome</keyword>
<dbReference type="Gene3D" id="1.25.40.10">
    <property type="entry name" value="Tetratricopeptide repeat domain"/>
    <property type="match status" value="1"/>
</dbReference>
<dbReference type="Pfam" id="PF13432">
    <property type="entry name" value="TPR_16"/>
    <property type="match status" value="2"/>
</dbReference>
<feature type="coiled-coil region" evidence="1">
    <location>
        <begin position="528"/>
        <end position="597"/>
    </location>
</feature>
<dbReference type="InterPro" id="IPR011990">
    <property type="entry name" value="TPR-like_helical_dom_sf"/>
</dbReference>
<evidence type="ECO:0000256" key="2">
    <source>
        <dbReference type="SAM" id="MobiDB-lite"/>
    </source>
</evidence>
<feature type="compositionally biased region" description="Low complexity" evidence="2">
    <location>
        <begin position="744"/>
        <end position="753"/>
    </location>
</feature>
<feature type="compositionally biased region" description="Basic and acidic residues" evidence="2">
    <location>
        <begin position="696"/>
        <end position="717"/>
    </location>
</feature>
<accession>A0ABP9WNB9</accession>
<name>A0ABP9WNB9_9GAMM</name>
<sequence>MAARPAPAPTLRKSTAGLLARPLAALILPALMLGSAAVAKDSGAEALEDLFFGAALFEAHQERYFDAIVSLDTELDQYRQLDEPALDPFTTHLGQAQFSVGDLELSYRMHREAGRAIAAVLKGDVSQTVKNEAAYRLARIHYHKQQPRNALHALEMIEGRVPERVASEERFLRARVLMELGRFEEAVALLRDLKGESRLQGFVEYNLGIALLKSGDVQGGVIELTALGRERSSDPAQKALYDKANLLLGSYLMDAGEPERARPYFDRVHLEGPFSNRALLGAGWAEAQAGRYDRALVPWKLLQSRQPTNESVQESLLAVPYAYSKLDVHSTAAVNYGFALDKFGSEIDTLTKSIVSVREGRFLEALRRKEAEQVKNWVVMLRDIPGAPETHYLLDLMASNDYQEFLRNYRDLNDLQERNESWLDSLNAYENLIALRRDYYEPLLPGLDQKFRALDARIQMRIEERDKFAARIEQMLITRRPEYLGRASELQMLASLRQLRERTRNQVVGEESLRRLERLQGVLRFRLATEYDARLTEAYKRLQQLNSEIDKLQKGYHSYVRSRQAATHSYSGYDDTIRNLRARLKQSQSRLAMLMARQGKMLEVLAIEELERRRAQLENYQIKARFALADSYDRANELQEQRRDQRKVESLQRAAEMVDEGAAKSVETLPREAGEALPLENPPELDAPAENSPAQERVEARESAAAKEDAAGERSARVQESAPAAERELVEQSTPAEESEPAEESAPAGEREP</sequence>
<gene>
    <name evidence="3" type="ORF">Maes01_01264</name>
</gene>
<dbReference type="EMBL" id="BAABRT010000008">
    <property type="protein sequence ID" value="GAA5524707.1"/>
    <property type="molecule type" value="Genomic_DNA"/>
</dbReference>
<dbReference type="RefSeq" id="WP_345549865.1">
    <property type="nucleotide sequence ID" value="NZ_BAABRT010000008.1"/>
</dbReference>
<evidence type="ECO:0000313" key="3">
    <source>
        <dbReference type="EMBL" id="GAA5524707.1"/>
    </source>
</evidence>
<reference evidence="3 4" key="1">
    <citation type="submission" date="2024-02" db="EMBL/GenBank/DDBJ databases">
        <title>Microbulbifer aestuariivivens NBRC 112533.</title>
        <authorList>
            <person name="Ichikawa N."/>
            <person name="Katano-Makiyama Y."/>
            <person name="Hidaka K."/>
        </authorList>
    </citation>
    <scope>NUCLEOTIDE SEQUENCE [LARGE SCALE GENOMIC DNA]</scope>
    <source>
        <strain evidence="3 4">NBRC 112533</strain>
    </source>
</reference>
<feature type="region of interest" description="Disordered" evidence="2">
    <location>
        <begin position="638"/>
        <end position="753"/>
    </location>
</feature>
<feature type="compositionally biased region" description="Basic and acidic residues" evidence="2">
    <location>
        <begin position="638"/>
        <end position="650"/>
    </location>
</feature>
<organism evidence="3 4">
    <name type="scientific">Microbulbifer aestuariivivens</name>
    <dbReference type="NCBI Taxonomy" id="1908308"/>
    <lineage>
        <taxon>Bacteria</taxon>
        <taxon>Pseudomonadati</taxon>
        <taxon>Pseudomonadota</taxon>
        <taxon>Gammaproteobacteria</taxon>
        <taxon>Cellvibrionales</taxon>
        <taxon>Microbulbiferaceae</taxon>
        <taxon>Microbulbifer</taxon>
    </lineage>
</organism>